<evidence type="ECO:0000256" key="1">
    <source>
        <dbReference type="ARBA" id="ARBA00023002"/>
    </source>
</evidence>
<dbReference type="Gene3D" id="3.40.50.720">
    <property type="entry name" value="NAD(P)-binding Rossmann-like Domain"/>
    <property type="match status" value="1"/>
</dbReference>
<feature type="domain" description="Gfo/Idh/MocA-like oxidoreductase N-terminal" evidence="2">
    <location>
        <begin position="28"/>
        <end position="141"/>
    </location>
</feature>
<dbReference type="Pfam" id="PF22725">
    <property type="entry name" value="GFO_IDH_MocA_C3"/>
    <property type="match status" value="1"/>
</dbReference>
<dbReference type="InterPro" id="IPR000683">
    <property type="entry name" value="Gfo/Idh/MocA-like_OxRdtase_N"/>
</dbReference>
<gene>
    <name evidence="4" type="ORF">GCM10009550_13530</name>
</gene>
<dbReference type="InterPro" id="IPR036291">
    <property type="entry name" value="NAD(P)-bd_dom_sf"/>
</dbReference>
<dbReference type="Gene3D" id="3.30.360.10">
    <property type="entry name" value="Dihydrodipicolinate Reductase, domain 2"/>
    <property type="match status" value="1"/>
</dbReference>
<evidence type="ECO:0000259" key="3">
    <source>
        <dbReference type="Pfam" id="PF22725"/>
    </source>
</evidence>
<protein>
    <submittedName>
        <fullName evidence="4">Gfo/Idh/MocA family oxidoreductase</fullName>
    </submittedName>
</protein>
<comment type="caution">
    <text evidence="4">The sequence shown here is derived from an EMBL/GenBank/DDBJ whole genome shotgun (WGS) entry which is preliminary data.</text>
</comment>
<evidence type="ECO:0000313" key="4">
    <source>
        <dbReference type="EMBL" id="GAA0942375.1"/>
    </source>
</evidence>
<proteinExistence type="predicted"/>
<dbReference type="SUPFAM" id="SSF51735">
    <property type="entry name" value="NAD(P)-binding Rossmann-fold domains"/>
    <property type="match status" value="1"/>
</dbReference>
<dbReference type="PANTHER" id="PTHR43818:SF11">
    <property type="entry name" value="BCDNA.GH03377"/>
    <property type="match status" value="1"/>
</dbReference>
<keyword evidence="1" id="KW-0560">Oxidoreductase</keyword>
<dbReference type="SUPFAM" id="SSF55347">
    <property type="entry name" value="Glyceraldehyde-3-phosphate dehydrogenase-like, C-terminal domain"/>
    <property type="match status" value="1"/>
</dbReference>
<dbReference type="InterPro" id="IPR055170">
    <property type="entry name" value="GFO_IDH_MocA-like_dom"/>
</dbReference>
<evidence type="ECO:0000313" key="5">
    <source>
        <dbReference type="Proteomes" id="UP001500665"/>
    </source>
</evidence>
<dbReference type="Pfam" id="PF01408">
    <property type="entry name" value="GFO_IDH_MocA"/>
    <property type="match status" value="1"/>
</dbReference>
<dbReference type="EMBL" id="BAAAHH010000003">
    <property type="protein sequence ID" value="GAA0942375.1"/>
    <property type="molecule type" value="Genomic_DNA"/>
</dbReference>
<feature type="domain" description="GFO/IDH/MocA-like oxidoreductase" evidence="3">
    <location>
        <begin position="177"/>
        <end position="259"/>
    </location>
</feature>
<keyword evidence="5" id="KW-1185">Reference proteome</keyword>
<sequence>MPRAPSKRHKRDGALVYEKLCDMREPVSIGLVGAGPWAGMVHAPAIAAGAHTRLAGVWARRPEASAELAAAHGSRSYDGLEELFDNCEAVAFAVPPNVQAELAIQAAKAGKALLLEKPLAMDLDGARALVEAVGEAGVVSQMVFTLRYSSAARDFLARVADLEPFGGYGQFVSSVFDGGPFATPWRLERGAILDLGPHIVDLLDAALGRVVSVRAHGDPLRWVGMLLEHESGAVSEASVSMAGRGELPPARIEVFGRQGVELLDWSKLGGDAFDRMITEFAHAVRTGEPHPLDAAHGLHIQQVLAQAEAQLLGP</sequence>
<reference evidence="5" key="1">
    <citation type="journal article" date="2019" name="Int. J. Syst. Evol. Microbiol.">
        <title>The Global Catalogue of Microorganisms (GCM) 10K type strain sequencing project: providing services to taxonomists for standard genome sequencing and annotation.</title>
        <authorList>
            <consortium name="The Broad Institute Genomics Platform"/>
            <consortium name="The Broad Institute Genome Sequencing Center for Infectious Disease"/>
            <person name="Wu L."/>
            <person name="Ma J."/>
        </authorList>
    </citation>
    <scope>NUCLEOTIDE SEQUENCE [LARGE SCALE GENOMIC DNA]</scope>
    <source>
        <strain evidence="5">JCM 10696</strain>
    </source>
</reference>
<dbReference type="InterPro" id="IPR050463">
    <property type="entry name" value="Gfo/Idh/MocA_oxidrdct_glycsds"/>
</dbReference>
<evidence type="ECO:0000259" key="2">
    <source>
        <dbReference type="Pfam" id="PF01408"/>
    </source>
</evidence>
<accession>A0ABP4AWT6</accession>
<name>A0ABP4AWT6_9ACTN</name>
<organism evidence="4 5">
    <name type="scientific">Actinocorallia libanotica</name>
    <dbReference type="NCBI Taxonomy" id="46162"/>
    <lineage>
        <taxon>Bacteria</taxon>
        <taxon>Bacillati</taxon>
        <taxon>Actinomycetota</taxon>
        <taxon>Actinomycetes</taxon>
        <taxon>Streptosporangiales</taxon>
        <taxon>Thermomonosporaceae</taxon>
        <taxon>Actinocorallia</taxon>
    </lineage>
</organism>
<dbReference type="PANTHER" id="PTHR43818">
    <property type="entry name" value="BCDNA.GH03377"/>
    <property type="match status" value="1"/>
</dbReference>
<dbReference type="Proteomes" id="UP001500665">
    <property type="component" value="Unassembled WGS sequence"/>
</dbReference>